<organism evidence="11 12">
    <name type="scientific">Verticillium longisporum</name>
    <name type="common">Verticillium dahliae var. longisporum</name>
    <dbReference type="NCBI Taxonomy" id="100787"/>
    <lineage>
        <taxon>Eukaryota</taxon>
        <taxon>Fungi</taxon>
        <taxon>Dikarya</taxon>
        <taxon>Ascomycota</taxon>
        <taxon>Pezizomycotina</taxon>
        <taxon>Sordariomycetes</taxon>
        <taxon>Hypocreomycetidae</taxon>
        <taxon>Glomerellales</taxon>
        <taxon>Plectosphaerellaceae</taxon>
        <taxon>Verticillium</taxon>
    </lineage>
</organism>
<keyword evidence="4" id="KW-1003">Cell membrane</keyword>
<feature type="transmembrane region" description="Helical" evidence="9">
    <location>
        <begin position="476"/>
        <end position="496"/>
    </location>
</feature>
<evidence type="ECO:0000256" key="9">
    <source>
        <dbReference type="SAM" id="Phobius"/>
    </source>
</evidence>
<sequence>MQSSGYRQPTPAKGVFTAPYRGKCRHRSPPSAVSTPVLSFTTVSAKCPVTLSQASNVPPSGPPFSKRKKLFITTTAMWVTWNSNLGSSLPSNAATAIQLDLAIARAPLVWLNSLYMLGYAIGPLLFGPLSEHIGRRPVILYAYAGYMLCTMACALSDRFALLLAFRFLTGFVASAPNATVGGLLADAHPEQGERGRAMAYFTCAAVAGPLFGPLVSGFAQAHSWQLVFWVGFAIAGVGLPLPLLLPETFAPVLEKRRARAAGDAVEEEAVSGSSEKSLAAELRIVFTRPAVMMVKEPIVLWTALYLALVYSILYLFFQAYPVIFQGVYDLSPGMIGLGYLPILAGILLALAGVFIYDAQLAKYRTRGSRWASNETHRRLPLAYIGGPLVTLGLFWLGWSSTRTVHPAVPLLSGLPFGAGYMLIFVAMVNHLSDAYRASSASAHSAASTTRSLAAAFLPVAAAPMYAALSVPWACSLLGFAALALSAVPFVFVRFDAAIRRRSPQKILNRSDESEHAYKTCSAQHEELLDRQYRFYWQGRALRLH</sequence>
<reference evidence="11" key="1">
    <citation type="journal article" date="2021" name="Mol. Plant Pathol.">
        <title>A 20-kb lineage-specific genomic region tames virulence in pathogenic amphidiploid Verticillium longisporum.</title>
        <authorList>
            <person name="Harting R."/>
            <person name="Starke J."/>
            <person name="Kusch H."/>
            <person name="Poggeler S."/>
            <person name="Maurus I."/>
            <person name="Schluter R."/>
            <person name="Landesfeind M."/>
            <person name="Bulla I."/>
            <person name="Nowrousian M."/>
            <person name="de Jonge R."/>
            <person name="Stahlhut G."/>
            <person name="Hoff K.J."/>
            <person name="Asshauer K.P."/>
            <person name="Thurmer A."/>
            <person name="Stanke M."/>
            <person name="Daniel R."/>
            <person name="Morgenstern B."/>
            <person name="Thomma B.P.H.J."/>
            <person name="Kronstad J.W."/>
            <person name="Braus-Stromeyer S.A."/>
            <person name="Braus G.H."/>
        </authorList>
    </citation>
    <scope>NUCLEOTIDE SEQUENCE</scope>
    <source>
        <strain evidence="11">Vl32</strain>
    </source>
</reference>
<dbReference type="PROSITE" id="PS50850">
    <property type="entry name" value="MFS"/>
    <property type="match status" value="1"/>
</dbReference>
<keyword evidence="7 9" id="KW-0472">Membrane</keyword>
<evidence type="ECO:0000256" key="3">
    <source>
        <dbReference type="ARBA" id="ARBA00008335"/>
    </source>
</evidence>
<evidence type="ECO:0000256" key="1">
    <source>
        <dbReference type="ARBA" id="ARBA00004141"/>
    </source>
</evidence>
<evidence type="ECO:0000256" key="4">
    <source>
        <dbReference type="ARBA" id="ARBA00022475"/>
    </source>
</evidence>
<evidence type="ECO:0000313" key="11">
    <source>
        <dbReference type="EMBL" id="KAG7131414.1"/>
    </source>
</evidence>
<feature type="transmembrane region" description="Helical" evidence="9">
    <location>
        <begin position="197"/>
        <end position="220"/>
    </location>
</feature>
<feature type="transmembrane region" description="Helical" evidence="9">
    <location>
        <begin position="138"/>
        <end position="157"/>
    </location>
</feature>
<feature type="transmembrane region" description="Helical" evidence="9">
    <location>
        <begin position="410"/>
        <end position="431"/>
    </location>
</feature>
<comment type="subcellular location">
    <subcellularLocation>
        <location evidence="2">Cell membrane</location>
    </subcellularLocation>
    <subcellularLocation>
        <location evidence="1">Membrane</location>
        <topology evidence="1">Multi-pass membrane protein</topology>
    </subcellularLocation>
</comment>
<evidence type="ECO:0000256" key="6">
    <source>
        <dbReference type="ARBA" id="ARBA00022989"/>
    </source>
</evidence>
<protein>
    <submittedName>
        <fullName evidence="11">Major facilitator superfamily multidrug transporter mdrA like protein</fullName>
    </submittedName>
</protein>
<dbReference type="InterPro" id="IPR020846">
    <property type="entry name" value="MFS_dom"/>
</dbReference>
<accession>A0A8I2ZH44</accession>
<evidence type="ECO:0000256" key="7">
    <source>
        <dbReference type="ARBA" id="ARBA00023136"/>
    </source>
</evidence>
<feature type="transmembrane region" description="Helical" evidence="9">
    <location>
        <begin position="163"/>
        <end position="185"/>
    </location>
</feature>
<keyword evidence="6 9" id="KW-1133">Transmembrane helix</keyword>
<dbReference type="GO" id="GO:0005886">
    <property type="term" value="C:plasma membrane"/>
    <property type="evidence" value="ECO:0007669"/>
    <property type="project" value="UniProtKB-SubCell"/>
</dbReference>
<dbReference type="FunFam" id="1.20.1250.20:FF:000082">
    <property type="entry name" value="MFS multidrug transporter, putative"/>
    <property type="match status" value="1"/>
</dbReference>
<dbReference type="EMBL" id="JAEMWZ010000205">
    <property type="protein sequence ID" value="KAG7131414.1"/>
    <property type="molecule type" value="Genomic_DNA"/>
</dbReference>
<dbReference type="GO" id="GO:0022857">
    <property type="term" value="F:transmembrane transporter activity"/>
    <property type="evidence" value="ECO:0007669"/>
    <property type="project" value="InterPro"/>
</dbReference>
<evidence type="ECO:0000256" key="2">
    <source>
        <dbReference type="ARBA" id="ARBA00004236"/>
    </source>
</evidence>
<feature type="transmembrane region" description="Helical" evidence="9">
    <location>
        <begin position="452"/>
        <end position="470"/>
    </location>
</feature>
<evidence type="ECO:0000256" key="5">
    <source>
        <dbReference type="ARBA" id="ARBA00022692"/>
    </source>
</evidence>
<feature type="transmembrane region" description="Helical" evidence="9">
    <location>
        <begin position="298"/>
        <end position="317"/>
    </location>
</feature>
<keyword evidence="5 9" id="KW-0812">Transmembrane</keyword>
<dbReference type="PANTHER" id="PTHR23502">
    <property type="entry name" value="MAJOR FACILITATOR SUPERFAMILY"/>
    <property type="match status" value="1"/>
</dbReference>
<dbReference type="Proteomes" id="UP000689129">
    <property type="component" value="Unassembled WGS sequence"/>
</dbReference>
<proteinExistence type="inferred from homology"/>
<feature type="transmembrane region" description="Helical" evidence="9">
    <location>
        <begin position="108"/>
        <end position="126"/>
    </location>
</feature>
<feature type="transmembrane region" description="Helical" evidence="9">
    <location>
        <begin position="337"/>
        <end position="358"/>
    </location>
</feature>
<evidence type="ECO:0000256" key="8">
    <source>
        <dbReference type="SAM" id="MobiDB-lite"/>
    </source>
</evidence>
<evidence type="ECO:0000313" key="12">
    <source>
        <dbReference type="Proteomes" id="UP000689129"/>
    </source>
</evidence>
<dbReference type="Pfam" id="PF07690">
    <property type="entry name" value="MFS_1"/>
    <property type="match status" value="1"/>
</dbReference>
<feature type="domain" description="Major facilitator superfamily (MFS) profile" evidence="10">
    <location>
        <begin position="70"/>
        <end position="498"/>
    </location>
</feature>
<feature type="transmembrane region" description="Helical" evidence="9">
    <location>
        <begin position="379"/>
        <end position="398"/>
    </location>
</feature>
<dbReference type="OrthoDB" id="5141738at2759"/>
<name>A0A8I2ZH44_VERLO</name>
<feature type="region of interest" description="Disordered" evidence="8">
    <location>
        <begin position="1"/>
        <end position="22"/>
    </location>
</feature>
<dbReference type="AlphaFoldDB" id="A0A8I2ZH44"/>
<dbReference type="PANTHER" id="PTHR23502:SF74">
    <property type="entry name" value="MAJOR FACILITATOR SUPERFAMILY (MFS) PROFILE DOMAIN-CONTAINING PROTEIN"/>
    <property type="match status" value="1"/>
</dbReference>
<feature type="transmembrane region" description="Helical" evidence="9">
    <location>
        <begin position="226"/>
        <end position="245"/>
    </location>
</feature>
<dbReference type="InterPro" id="IPR011701">
    <property type="entry name" value="MFS"/>
</dbReference>
<gene>
    <name evidence="11" type="ORF">HYQ45_010000</name>
</gene>
<comment type="similarity">
    <text evidence="3">Belongs to the major facilitator superfamily.</text>
</comment>
<evidence type="ECO:0000259" key="10">
    <source>
        <dbReference type="PROSITE" id="PS50850"/>
    </source>
</evidence>
<comment type="caution">
    <text evidence="11">The sequence shown here is derived from an EMBL/GenBank/DDBJ whole genome shotgun (WGS) entry which is preliminary data.</text>
</comment>